<dbReference type="CDD" id="cd03215">
    <property type="entry name" value="ABC_Carb_Monos_II"/>
    <property type="match status" value="1"/>
</dbReference>
<evidence type="ECO:0000313" key="11">
    <source>
        <dbReference type="Proteomes" id="UP000005096"/>
    </source>
</evidence>
<dbReference type="PaxDb" id="584708-Apau_1738"/>
<name>E3CV69_9BACT</name>
<dbReference type="EMBL" id="CM001022">
    <property type="protein sequence ID" value="EFQ24156.1"/>
    <property type="molecule type" value="Genomic_DNA"/>
</dbReference>
<evidence type="ECO:0000256" key="1">
    <source>
        <dbReference type="ARBA" id="ARBA00004202"/>
    </source>
</evidence>
<evidence type="ECO:0000256" key="3">
    <source>
        <dbReference type="ARBA" id="ARBA00022475"/>
    </source>
</evidence>
<gene>
    <name evidence="10" type="ORF">Apau_1738</name>
</gene>
<evidence type="ECO:0000256" key="2">
    <source>
        <dbReference type="ARBA" id="ARBA00022448"/>
    </source>
</evidence>
<keyword evidence="11" id="KW-1185">Reference proteome</keyword>
<feature type="domain" description="ABC transporter" evidence="9">
    <location>
        <begin position="259"/>
        <end position="503"/>
    </location>
</feature>
<dbReference type="InterPro" id="IPR050107">
    <property type="entry name" value="ABC_carbohydrate_import_ATPase"/>
</dbReference>
<evidence type="ECO:0000256" key="7">
    <source>
        <dbReference type="ARBA" id="ARBA00022967"/>
    </source>
</evidence>
<dbReference type="HOGENOM" id="CLU_000604_92_0_0"/>
<evidence type="ECO:0000259" key="9">
    <source>
        <dbReference type="PROSITE" id="PS50893"/>
    </source>
</evidence>
<dbReference type="GO" id="GO:0016887">
    <property type="term" value="F:ATP hydrolysis activity"/>
    <property type="evidence" value="ECO:0007669"/>
    <property type="project" value="InterPro"/>
</dbReference>
<dbReference type="PANTHER" id="PTHR43790">
    <property type="entry name" value="CARBOHYDRATE TRANSPORT ATP-BINDING PROTEIN MG119-RELATED"/>
    <property type="match status" value="1"/>
</dbReference>
<keyword evidence="2" id="KW-0813">Transport</keyword>
<dbReference type="InterPro" id="IPR027417">
    <property type="entry name" value="P-loop_NTPase"/>
</dbReference>
<dbReference type="Proteomes" id="UP000005096">
    <property type="component" value="Chromosome"/>
</dbReference>
<dbReference type="AlphaFoldDB" id="E3CV69"/>
<keyword evidence="8" id="KW-0472">Membrane</keyword>
<evidence type="ECO:0000256" key="5">
    <source>
        <dbReference type="ARBA" id="ARBA00022741"/>
    </source>
</evidence>
<protein>
    <submittedName>
        <fullName evidence="10">Nucleoside ABC transporter ATP-binding protein</fullName>
    </submittedName>
</protein>
<keyword evidence="7" id="KW-1278">Translocase</keyword>
<dbReference type="InterPro" id="IPR017871">
    <property type="entry name" value="ABC_transporter-like_CS"/>
</dbReference>
<dbReference type="SUPFAM" id="SSF52540">
    <property type="entry name" value="P-loop containing nucleoside triphosphate hydrolases"/>
    <property type="match status" value="2"/>
</dbReference>
<keyword evidence="3" id="KW-1003">Cell membrane</keyword>
<dbReference type="InterPro" id="IPR003439">
    <property type="entry name" value="ABC_transporter-like_ATP-bd"/>
</dbReference>
<keyword evidence="5" id="KW-0547">Nucleotide-binding</keyword>
<dbReference type="Pfam" id="PF00005">
    <property type="entry name" value="ABC_tran"/>
    <property type="match status" value="2"/>
</dbReference>
<dbReference type="STRING" id="584708.Apau_1738"/>
<accession>E3CV69</accession>
<keyword evidence="6 10" id="KW-0067">ATP-binding</keyword>
<dbReference type="SMART" id="SM00382">
    <property type="entry name" value="AAA"/>
    <property type="match status" value="2"/>
</dbReference>
<dbReference type="PROSITE" id="PS50893">
    <property type="entry name" value="ABC_TRANSPORTER_2"/>
    <property type="match status" value="2"/>
</dbReference>
<dbReference type="FunFam" id="3.40.50.300:FF:000127">
    <property type="entry name" value="Ribose import ATP-binding protein RbsA"/>
    <property type="match status" value="1"/>
</dbReference>
<comment type="subcellular location">
    <subcellularLocation>
        <location evidence="1">Cell membrane</location>
        <topology evidence="1">Peripheral membrane protein</topology>
    </subcellularLocation>
</comment>
<organism evidence="10 11">
    <name type="scientific">Aminomonas paucivorans DSM 12260</name>
    <dbReference type="NCBI Taxonomy" id="584708"/>
    <lineage>
        <taxon>Bacteria</taxon>
        <taxon>Thermotogati</taxon>
        <taxon>Synergistota</taxon>
        <taxon>Synergistia</taxon>
        <taxon>Synergistales</taxon>
        <taxon>Synergistaceae</taxon>
        <taxon>Aminomonas</taxon>
    </lineage>
</organism>
<dbReference type="InterPro" id="IPR003593">
    <property type="entry name" value="AAA+_ATPase"/>
</dbReference>
<sequence>MAEPIVTMRDIVKEFPGVRAVDHGQFDLRPGEVHALIGENGAGKSTLMKILYGLYAPEEGQIRVREEAFPFQTPGEAIRRGIGMVHQEFMLAPQLTVLENIILGFEPQRRGCIDFRAAEERVRRFVEDYGLHIQLRKKVNDISVGEAQRVEIIKALYRGAQILILDEPTAVLTPQEASGLFRILRTLTDDGKSIVFISHKLREVMEAGDRVTVMRQGRHVATVDRSGVTIPELARLMVGREVFLGVQRSSRKAAGEAVLQVEDLYVPSDKELSKIRGVSLEVRRGEVLGLAGVDGNGQSELVEAIAGLRPVERGRVRLAGREVQNRSPLEVRRLGLAHIPEDRNARGLNRAMTVEENLAGLAFRRTPLSRGLALLGKALRRFALSLIEAFDIRPPRPQAPASGYSGGNAQKIVVAREIDAGAEVLLAAQPTRGVDIGSIENIRKELVRVRDGGAGILLVSADLEEILSLSDRIAVLYEGRITGVLDAEEADEETLGCLMTGGAVHA</sequence>
<dbReference type="eggNOG" id="COG3845">
    <property type="taxonomic scope" value="Bacteria"/>
</dbReference>
<dbReference type="GO" id="GO:0005524">
    <property type="term" value="F:ATP binding"/>
    <property type="evidence" value="ECO:0007669"/>
    <property type="project" value="UniProtKB-KW"/>
</dbReference>
<keyword evidence="4" id="KW-0677">Repeat</keyword>
<dbReference type="Gene3D" id="3.40.50.300">
    <property type="entry name" value="P-loop containing nucleotide triphosphate hydrolases"/>
    <property type="match status" value="2"/>
</dbReference>
<evidence type="ECO:0000313" key="10">
    <source>
        <dbReference type="EMBL" id="EFQ24156.1"/>
    </source>
</evidence>
<dbReference type="RefSeq" id="WP_006301377.1">
    <property type="nucleotide sequence ID" value="NZ_CM001022.1"/>
</dbReference>
<dbReference type="PROSITE" id="PS00211">
    <property type="entry name" value="ABC_TRANSPORTER_1"/>
    <property type="match status" value="2"/>
</dbReference>
<dbReference type="CDD" id="cd03216">
    <property type="entry name" value="ABC_Carb_Monos_I"/>
    <property type="match status" value="1"/>
</dbReference>
<reference evidence="10 11" key="1">
    <citation type="journal article" date="2010" name="Stand. Genomic Sci.">
        <title>Non-contiguous finished genome sequence of Aminomonas paucivorans type strain (GLU-3).</title>
        <authorList>
            <person name="Pitluck S."/>
            <person name="Yasawong M."/>
            <person name="Held B."/>
            <person name="Lapidus A."/>
            <person name="Nolan M."/>
            <person name="Copeland A."/>
            <person name="Lucas S."/>
            <person name="Del Rio T.G."/>
            <person name="Tice H."/>
            <person name="Cheng J.F."/>
            <person name="Chertkov O."/>
            <person name="Goodwin L."/>
            <person name="Tapia R."/>
            <person name="Han C."/>
            <person name="Liolios K."/>
            <person name="Ivanova N."/>
            <person name="Mavromatis K."/>
            <person name="Ovchinnikova G."/>
            <person name="Pati A."/>
            <person name="Chen A."/>
            <person name="Palaniappan K."/>
            <person name="Land M."/>
            <person name="Hauser L."/>
            <person name="Chang Y.J."/>
            <person name="Jeffries C.D."/>
            <person name="Pukall R."/>
            <person name="Spring S."/>
            <person name="Rohde M."/>
            <person name="Sikorski J."/>
            <person name="Goker M."/>
            <person name="Woyke T."/>
            <person name="Bristow J."/>
            <person name="Eisen J.A."/>
            <person name="Markowitz V."/>
            <person name="Hugenholtz P."/>
            <person name="Kyrpides N.C."/>
            <person name="Klenk H.P."/>
        </authorList>
    </citation>
    <scope>NUCLEOTIDE SEQUENCE [LARGE SCALE GENOMIC DNA]</scope>
    <source>
        <strain evidence="10 11">DSM 12260</strain>
    </source>
</reference>
<dbReference type="GO" id="GO:0005886">
    <property type="term" value="C:plasma membrane"/>
    <property type="evidence" value="ECO:0007669"/>
    <property type="project" value="UniProtKB-SubCell"/>
</dbReference>
<dbReference type="PANTHER" id="PTHR43790:SF4">
    <property type="entry name" value="GUANOSINE IMPORT ATP-BINDING PROTEIN NUPO"/>
    <property type="match status" value="1"/>
</dbReference>
<feature type="domain" description="ABC transporter" evidence="9">
    <location>
        <begin position="6"/>
        <end position="241"/>
    </location>
</feature>
<evidence type="ECO:0000256" key="6">
    <source>
        <dbReference type="ARBA" id="ARBA00022840"/>
    </source>
</evidence>
<evidence type="ECO:0000256" key="4">
    <source>
        <dbReference type="ARBA" id="ARBA00022737"/>
    </source>
</evidence>
<proteinExistence type="predicted"/>
<evidence type="ECO:0000256" key="8">
    <source>
        <dbReference type="ARBA" id="ARBA00023136"/>
    </source>
</evidence>